<feature type="region of interest" description="Disordered" evidence="2">
    <location>
        <begin position="97"/>
        <end position="149"/>
    </location>
</feature>
<proteinExistence type="predicted"/>
<accession>A0AAD7JH62</accession>
<comment type="caution">
    <text evidence="4">The sequence shown here is derived from an EMBL/GenBank/DDBJ whole genome shotgun (WGS) entry which is preliminary data.</text>
</comment>
<dbReference type="Proteomes" id="UP001215598">
    <property type="component" value="Unassembled WGS sequence"/>
</dbReference>
<dbReference type="Pfam" id="PF02985">
    <property type="entry name" value="HEAT"/>
    <property type="match status" value="1"/>
</dbReference>
<evidence type="ECO:0000313" key="4">
    <source>
        <dbReference type="EMBL" id="KAJ7764765.1"/>
    </source>
</evidence>
<dbReference type="InterPro" id="IPR011989">
    <property type="entry name" value="ARM-like"/>
</dbReference>
<organism evidence="4 5">
    <name type="scientific">Mycena metata</name>
    <dbReference type="NCBI Taxonomy" id="1033252"/>
    <lineage>
        <taxon>Eukaryota</taxon>
        <taxon>Fungi</taxon>
        <taxon>Dikarya</taxon>
        <taxon>Basidiomycota</taxon>
        <taxon>Agaricomycotina</taxon>
        <taxon>Agaricomycetes</taxon>
        <taxon>Agaricomycetidae</taxon>
        <taxon>Agaricales</taxon>
        <taxon>Marasmiineae</taxon>
        <taxon>Mycenaceae</taxon>
        <taxon>Mycena</taxon>
    </lineage>
</organism>
<reference evidence="4" key="1">
    <citation type="submission" date="2023-03" db="EMBL/GenBank/DDBJ databases">
        <title>Massive genome expansion in bonnet fungi (Mycena s.s.) driven by repeated elements and novel gene families across ecological guilds.</title>
        <authorList>
            <consortium name="Lawrence Berkeley National Laboratory"/>
            <person name="Harder C.B."/>
            <person name="Miyauchi S."/>
            <person name="Viragh M."/>
            <person name="Kuo A."/>
            <person name="Thoen E."/>
            <person name="Andreopoulos B."/>
            <person name="Lu D."/>
            <person name="Skrede I."/>
            <person name="Drula E."/>
            <person name="Henrissat B."/>
            <person name="Morin E."/>
            <person name="Kohler A."/>
            <person name="Barry K."/>
            <person name="LaButti K."/>
            <person name="Morin E."/>
            <person name="Salamov A."/>
            <person name="Lipzen A."/>
            <person name="Mereny Z."/>
            <person name="Hegedus B."/>
            <person name="Baldrian P."/>
            <person name="Stursova M."/>
            <person name="Weitz H."/>
            <person name="Taylor A."/>
            <person name="Grigoriev I.V."/>
            <person name="Nagy L.G."/>
            <person name="Martin F."/>
            <person name="Kauserud H."/>
        </authorList>
    </citation>
    <scope>NUCLEOTIDE SEQUENCE</scope>
    <source>
        <strain evidence="4">CBHHK182m</strain>
    </source>
</reference>
<feature type="compositionally biased region" description="Polar residues" evidence="2">
    <location>
        <begin position="112"/>
        <end position="125"/>
    </location>
</feature>
<dbReference type="InterPro" id="IPR000357">
    <property type="entry name" value="HEAT"/>
</dbReference>
<keyword evidence="5" id="KW-1185">Reference proteome</keyword>
<dbReference type="SUPFAM" id="SSF48371">
    <property type="entry name" value="ARM repeat"/>
    <property type="match status" value="1"/>
</dbReference>
<evidence type="ECO:0000256" key="2">
    <source>
        <dbReference type="SAM" id="MobiDB-lite"/>
    </source>
</evidence>
<feature type="compositionally biased region" description="Low complexity" evidence="2">
    <location>
        <begin position="126"/>
        <end position="144"/>
    </location>
</feature>
<dbReference type="Gene3D" id="1.25.10.10">
    <property type="entry name" value="Leucine-rich Repeat Variant"/>
    <property type="match status" value="1"/>
</dbReference>
<feature type="signal peptide" evidence="3">
    <location>
        <begin position="1"/>
        <end position="18"/>
    </location>
</feature>
<evidence type="ECO:0000256" key="3">
    <source>
        <dbReference type="SAM" id="SignalP"/>
    </source>
</evidence>
<sequence length="248" mass="27373">MAELAVGVLGAVATVGAAQLTTAAGFSGRHERTHHQETMETKRNTEEFLANVRSGDITQAEEREFMRVRDEAIRQQNEYHELIQSYKRVSRFNIPRKLKKQGKVRRAKRSIQETNHSLRNLNEAMSSGSDASSTHASSGSPPGSNLATEDIQGWTNAVGRTINSSDSDSEEDLPDDSRVTQTINQFQDEDASVRDFAADAFGTFAEHSASHEAIKRGIPQFIVLLADGKVKVRQSAIKTFGTLADQRE</sequence>
<protein>
    <submittedName>
        <fullName evidence="4">Uncharacterized protein</fullName>
    </submittedName>
</protein>
<feature type="compositionally biased region" description="Basic residues" evidence="2">
    <location>
        <begin position="97"/>
        <end position="109"/>
    </location>
</feature>
<dbReference type="InterPro" id="IPR016024">
    <property type="entry name" value="ARM-type_fold"/>
</dbReference>
<evidence type="ECO:0000313" key="5">
    <source>
        <dbReference type="Proteomes" id="UP001215598"/>
    </source>
</evidence>
<keyword evidence="3" id="KW-0732">Signal</keyword>
<dbReference type="AlphaFoldDB" id="A0AAD7JH62"/>
<dbReference type="EMBL" id="JARKIB010000027">
    <property type="protein sequence ID" value="KAJ7764765.1"/>
    <property type="molecule type" value="Genomic_DNA"/>
</dbReference>
<gene>
    <name evidence="4" type="ORF">B0H16DRAFT_428561</name>
</gene>
<evidence type="ECO:0000256" key="1">
    <source>
        <dbReference type="ARBA" id="ARBA00022737"/>
    </source>
</evidence>
<keyword evidence="1" id="KW-0677">Repeat</keyword>
<feature type="chain" id="PRO_5042026406" evidence="3">
    <location>
        <begin position="19"/>
        <end position="248"/>
    </location>
</feature>
<name>A0AAD7JH62_9AGAR</name>